<protein>
    <submittedName>
        <fullName evidence="1">Uncharacterized protein</fullName>
    </submittedName>
</protein>
<evidence type="ECO:0000313" key="2">
    <source>
        <dbReference type="Proteomes" id="UP000187283"/>
    </source>
</evidence>
<dbReference type="AlphaFoldDB" id="A0A1R1XPQ2"/>
<dbReference type="EMBL" id="LSSN01002284">
    <property type="protein sequence ID" value="OMJ16617.1"/>
    <property type="molecule type" value="Genomic_DNA"/>
</dbReference>
<reference evidence="1 2" key="1">
    <citation type="submission" date="2017-01" db="EMBL/GenBank/DDBJ databases">
        <authorList>
            <person name="Mah S.A."/>
            <person name="Swanson W.J."/>
            <person name="Moy G.W."/>
            <person name="Vacquier V.D."/>
        </authorList>
    </citation>
    <scope>NUCLEOTIDE SEQUENCE [LARGE SCALE GENOMIC DNA]</scope>
    <source>
        <strain evidence="1 2">GSMNP</strain>
    </source>
</reference>
<organism evidence="1 2">
    <name type="scientific">Smittium culicis</name>
    <dbReference type="NCBI Taxonomy" id="133412"/>
    <lineage>
        <taxon>Eukaryota</taxon>
        <taxon>Fungi</taxon>
        <taxon>Fungi incertae sedis</taxon>
        <taxon>Zoopagomycota</taxon>
        <taxon>Kickxellomycotina</taxon>
        <taxon>Harpellomycetes</taxon>
        <taxon>Harpellales</taxon>
        <taxon>Legeriomycetaceae</taxon>
        <taxon>Smittium</taxon>
    </lineage>
</organism>
<dbReference type="Proteomes" id="UP000187283">
    <property type="component" value="Unassembled WGS sequence"/>
</dbReference>
<gene>
    <name evidence="1" type="ORF">AYI70_g6484</name>
</gene>
<sequence length="89" mass="10310">MPSKVFTKVLRGKSWETEMPTNKHDLGTWLFASLGCFGSKNLLPIIAASDWMDIRSNIFCRPHLNNIWPISYISTQSWANKWPQTPSKW</sequence>
<keyword evidence="2" id="KW-1185">Reference proteome</keyword>
<proteinExistence type="predicted"/>
<name>A0A1R1XPQ2_9FUNG</name>
<accession>A0A1R1XPQ2</accession>
<evidence type="ECO:0000313" key="1">
    <source>
        <dbReference type="EMBL" id="OMJ16617.1"/>
    </source>
</evidence>
<comment type="caution">
    <text evidence="1">The sequence shown here is derived from an EMBL/GenBank/DDBJ whole genome shotgun (WGS) entry which is preliminary data.</text>
</comment>